<evidence type="ECO:0000313" key="5">
    <source>
        <dbReference type="Proteomes" id="UP000641025"/>
    </source>
</evidence>
<keyword evidence="2" id="KW-0288">FMN</keyword>
<dbReference type="SUPFAM" id="SSF52218">
    <property type="entry name" value="Flavoproteins"/>
    <property type="match status" value="1"/>
</dbReference>
<organism evidence="4 5">
    <name type="scientific">Geomonas propionica</name>
    <dbReference type="NCBI Taxonomy" id="2798582"/>
    <lineage>
        <taxon>Bacteria</taxon>
        <taxon>Pseudomonadati</taxon>
        <taxon>Thermodesulfobacteriota</taxon>
        <taxon>Desulfuromonadia</taxon>
        <taxon>Geobacterales</taxon>
        <taxon>Geobacteraceae</taxon>
        <taxon>Geomonas</taxon>
    </lineage>
</organism>
<evidence type="ECO:0000256" key="2">
    <source>
        <dbReference type="ARBA" id="ARBA00022643"/>
    </source>
</evidence>
<name>A0ABS0YQY6_9BACT</name>
<dbReference type="PANTHER" id="PTHR43278">
    <property type="entry name" value="NAD(P)H-DEPENDENT FMN-CONTAINING OXIDOREDUCTASE YWQN-RELATED"/>
    <property type="match status" value="1"/>
</dbReference>
<accession>A0ABS0YQY6</accession>
<sequence length="182" mass="19692">MAKNILVLAGSPRRGGNTDQLADAFTAGAEQAGHTVVRFRTADKNIKGCIDCKTCFSKGTACSIPDDFAELAPLLEQADVLVLATPLYWFSFSAQLKPAIDKIYSFFIGNRPLKIKECLLLVSGGDKEERKFDGIVKSYQLIAEFLGWQDSGTLIVPGLHGKDDILKSDGLRQAEALGRGIA</sequence>
<comment type="caution">
    <text evidence="4">The sequence shown here is derived from an EMBL/GenBank/DDBJ whole genome shotgun (WGS) entry which is preliminary data.</text>
</comment>
<dbReference type="PANTHER" id="PTHR43278:SF2">
    <property type="entry name" value="IRON-SULFUR FLAVOPROTEIN"/>
    <property type="match status" value="1"/>
</dbReference>
<dbReference type="InterPro" id="IPR029039">
    <property type="entry name" value="Flavoprotein-like_sf"/>
</dbReference>
<evidence type="ECO:0000256" key="1">
    <source>
        <dbReference type="ARBA" id="ARBA00022630"/>
    </source>
</evidence>
<dbReference type="Pfam" id="PF03358">
    <property type="entry name" value="FMN_red"/>
    <property type="match status" value="1"/>
</dbReference>
<evidence type="ECO:0000313" key="4">
    <source>
        <dbReference type="EMBL" id="MBJ6799910.1"/>
    </source>
</evidence>
<keyword evidence="1" id="KW-0285">Flavoprotein</keyword>
<keyword evidence="5" id="KW-1185">Reference proteome</keyword>
<feature type="domain" description="NADPH-dependent FMN reductase-like" evidence="3">
    <location>
        <begin position="4"/>
        <end position="126"/>
    </location>
</feature>
<proteinExistence type="predicted"/>
<reference evidence="4 5" key="1">
    <citation type="submission" date="2020-12" db="EMBL/GenBank/DDBJ databases">
        <title>Geomonas sp. Red259, isolated from paddy soil.</title>
        <authorList>
            <person name="Xu Z."/>
            <person name="Zhang Z."/>
            <person name="Masuda Y."/>
            <person name="Itoh H."/>
            <person name="Senoo K."/>
        </authorList>
    </citation>
    <scope>NUCLEOTIDE SEQUENCE [LARGE SCALE GENOMIC DNA]</scope>
    <source>
        <strain evidence="4 5">Red259</strain>
    </source>
</reference>
<dbReference type="InterPro" id="IPR051796">
    <property type="entry name" value="ISF_SsuE-like"/>
</dbReference>
<dbReference type="Gene3D" id="3.40.50.360">
    <property type="match status" value="1"/>
</dbReference>
<dbReference type="Proteomes" id="UP000641025">
    <property type="component" value="Unassembled WGS sequence"/>
</dbReference>
<evidence type="ECO:0000259" key="3">
    <source>
        <dbReference type="Pfam" id="PF03358"/>
    </source>
</evidence>
<gene>
    <name evidence="4" type="ORF">JFN90_07135</name>
</gene>
<dbReference type="InterPro" id="IPR005025">
    <property type="entry name" value="FMN_Rdtase-like_dom"/>
</dbReference>
<protein>
    <submittedName>
        <fullName evidence="4">Flavodoxin family protein</fullName>
    </submittedName>
</protein>
<dbReference type="EMBL" id="JAEMHK010000004">
    <property type="protein sequence ID" value="MBJ6799910.1"/>
    <property type="molecule type" value="Genomic_DNA"/>
</dbReference>
<dbReference type="RefSeq" id="WP_199394425.1">
    <property type="nucleotide sequence ID" value="NZ_JAEMHK010000004.1"/>
</dbReference>